<organism evidence="6 7">
    <name type="scientific">Caenorhabditis angaria</name>
    <dbReference type="NCBI Taxonomy" id="860376"/>
    <lineage>
        <taxon>Eukaryota</taxon>
        <taxon>Metazoa</taxon>
        <taxon>Ecdysozoa</taxon>
        <taxon>Nematoda</taxon>
        <taxon>Chromadorea</taxon>
        <taxon>Rhabditida</taxon>
        <taxon>Rhabditina</taxon>
        <taxon>Rhabditomorpha</taxon>
        <taxon>Rhabditoidea</taxon>
        <taxon>Rhabditidae</taxon>
        <taxon>Peloderinae</taxon>
        <taxon>Caenorhabditis</taxon>
    </lineage>
</organism>
<protein>
    <recommendedName>
        <fullName evidence="3">N-acetyl-D-glucosamine kinase</fullName>
        <ecNumber evidence="2">2.7.1.59</ecNumber>
    </recommendedName>
    <alternativeName>
        <fullName evidence="4">GlcNAc kinase</fullName>
    </alternativeName>
</protein>
<evidence type="ECO:0000256" key="3">
    <source>
        <dbReference type="ARBA" id="ARBA00014974"/>
    </source>
</evidence>
<gene>
    <name evidence="6" type="ORF">CAMP_LOCUS6402</name>
</gene>
<dbReference type="InterPro" id="IPR019410">
    <property type="entry name" value="Methyltransf_16"/>
</dbReference>
<dbReference type="Pfam" id="PF10294">
    <property type="entry name" value="Methyltransf_16"/>
    <property type="match status" value="1"/>
</dbReference>
<dbReference type="Proteomes" id="UP001152747">
    <property type="component" value="Unassembled WGS sequence"/>
</dbReference>
<name>A0A9P1IEW4_9PELO</name>
<evidence type="ECO:0000259" key="5">
    <source>
        <dbReference type="Pfam" id="PF01869"/>
    </source>
</evidence>
<dbReference type="Gene3D" id="3.30.420.40">
    <property type="match status" value="2"/>
</dbReference>
<dbReference type="InterPro" id="IPR043129">
    <property type="entry name" value="ATPase_NBD"/>
</dbReference>
<dbReference type="InterPro" id="IPR039758">
    <property type="entry name" value="NAGK-like"/>
</dbReference>
<sequence>MANQQHWKHIWPSANILADFIFCNQELVKNRRILEIGSGATGVCGLTAAKIGAAHVWLSDHPEQQVALETLKENVENNGVGGNCEILGLDWDNPKSIENFLTTTQNLDLTIASDVFFDPSTFQGLTRTFSQILERFPQSQIWFAYQERDDNWTTAELFEKSGLHSSLIRKTQADAHTIQLISVVLKRARMKWYGGIEGGGTASKLVFIDETGEKRIWSESIGTNYYLQGVEKVGDHVAEWIRRIAAENRVLLPLESLGMGLSGAEDASINETFCQYLRDNHGDIARNVHLESDAVCTVAANFDEQGIVLIAGTGSSCRMLMKNGEVKGVGGWGHSIGDGGSAYWIANRAIRTLFDDDDGLEKAKFGVEKIRELLCDHFKIADKIGILDFLYHKFEKHTIAQFTKTLSENPEDPQIAEIFKDAGIIIAKHVAAISKHLDSEDRKELSIVLVGSVFKSWNLLKSGFVEELKRASDGIRRVRLYLPSENPAVGAAVFAAHLLCATRIEHAKNKQICDVIEIV</sequence>
<dbReference type="SUPFAM" id="SSF53335">
    <property type="entry name" value="S-adenosyl-L-methionine-dependent methyltransferases"/>
    <property type="match status" value="1"/>
</dbReference>
<dbReference type="AlphaFoldDB" id="A0A9P1IEW4"/>
<dbReference type="SUPFAM" id="SSF53067">
    <property type="entry name" value="Actin-like ATPase domain"/>
    <property type="match status" value="2"/>
</dbReference>
<feature type="domain" description="ATPase BadF/BadG/BcrA/BcrD type" evidence="5">
    <location>
        <begin position="195"/>
        <end position="495"/>
    </location>
</feature>
<dbReference type="EC" id="2.7.1.59" evidence="2"/>
<evidence type="ECO:0000256" key="4">
    <source>
        <dbReference type="ARBA" id="ARBA00031123"/>
    </source>
</evidence>
<accession>A0A9P1IEW4</accession>
<dbReference type="PANTHER" id="PTHR12862">
    <property type="entry name" value="BADF TYPE ATPASE DOMAIN-CONTAINING PROTEIN"/>
    <property type="match status" value="1"/>
</dbReference>
<dbReference type="Pfam" id="PF01869">
    <property type="entry name" value="BcrAD_BadFG"/>
    <property type="match status" value="1"/>
</dbReference>
<dbReference type="GO" id="GO:0045127">
    <property type="term" value="F:N-acetylglucosamine kinase activity"/>
    <property type="evidence" value="ECO:0007669"/>
    <property type="project" value="UniProtKB-EC"/>
</dbReference>
<dbReference type="EMBL" id="CANHGI010000002">
    <property type="protein sequence ID" value="CAI5443765.1"/>
    <property type="molecule type" value="Genomic_DNA"/>
</dbReference>
<dbReference type="CDD" id="cd02440">
    <property type="entry name" value="AdoMet_MTases"/>
    <property type="match status" value="1"/>
</dbReference>
<comment type="similarity">
    <text evidence="1">Belongs to the eukaryotic-type N-acetylglucosamine kinase family.</text>
</comment>
<dbReference type="OrthoDB" id="311172at2759"/>
<evidence type="ECO:0000256" key="1">
    <source>
        <dbReference type="ARBA" id="ARBA00006198"/>
    </source>
</evidence>
<proteinExistence type="inferred from homology"/>
<reference evidence="6" key="1">
    <citation type="submission" date="2022-11" db="EMBL/GenBank/DDBJ databases">
        <authorList>
            <person name="Kikuchi T."/>
        </authorList>
    </citation>
    <scope>NUCLEOTIDE SEQUENCE</scope>
    <source>
        <strain evidence="6">PS1010</strain>
    </source>
</reference>
<evidence type="ECO:0000256" key="2">
    <source>
        <dbReference type="ARBA" id="ARBA00012122"/>
    </source>
</evidence>
<evidence type="ECO:0000313" key="7">
    <source>
        <dbReference type="Proteomes" id="UP001152747"/>
    </source>
</evidence>
<dbReference type="Gene3D" id="3.40.50.150">
    <property type="entry name" value="Vaccinia Virus protein VP39"/>
    <property type="match status" value="1"/>
</dbReference>
<comment type="caution">
    <text evidence="6">The sequence shown here is derived from an EMBL/GenBank/DDBJ whole genome shotgun (WGS) entry which is preliminary data.</text>
</comment>
<dbReference type="InterPro" id="IPR002731">
    <property type="entry name" value="ATPase_BadF"/>
</dbReference>
<evidence type="ECO:0000313" key="6">
    <source>
        <dbReference type="EMBL" id="CAI5443765.1"/>
    </source>
</evidence>
<dbReference type="InterPro" id="IPR029063">
    <property type="entry name" value="SAM-dependent_MTases_sf"/>
</dbReference>
<dbReference type="PANTHER" id="PTHR12862:SF0">
    <property type="entry name" value="N-ACETYL-D-GLUCOSAMINE KINASE"/>
    <property type="match status" value="1"/>
</dbReference>
<keyword evidence="7" id="KW-1185">Reference proteome</keyword>